<sequence length="369" mass="40259">MNSLGRHPLFPWRRAQSSRKLQAQPSMGTASTTPRPAGSPEIGLGKRKWVGTLKPKDSHGIHLLESRPLKPRPSPQSFEGSSSVPPIRCAPAQPLLCFHGPQATLSLRGTSLGFRSPGLQPHPPRTSSQTSHLHLQGFYGHSPFPPPLFPGDCLITHKAFLPEHQPLLPILTDCHGWKGTDCTNKKTRPEREGDLARLTQQGEAEMGPDPPPSLSPCAPLHCIEIAALTSQWTARGPSHSTPCTSFYRAPLLSGTPWDLARPSTWRASRVEPGRRTWRQGSRGAGRKASDSGGGLSPHPAEEPTRGENVAAEAKLSEAAERKRCPEGRGEGDRPVQELEQLRRRTLGWLVAQRHWPALLISEAHLGAPF</sequence>
<feature type="compositionally biased region" description="Basic and acidic residues" evidence="1">
    <location>
        <begin position="314"/>
        <end position="336"/>
    </location>
</feature>
<dbReference type="AlphaFoldDB" id="A0A811YGG2"/>
<feature type="region of interest" description="Disordered" evidence="1">
    <location>
        <begin position="1"/>
        <end position="84"/>
    </location>
</feature>
<comment type="caution">
    <text evidence="2">The sequence shown here is derived from an EMBL/GenBank/DDBJ whole genome shotgun (WGS) entry which is preliminary data.</text>
</comment>
<organism evidence="2 3">
    <name type="scientific">Nyctereutes procyonoides</name>
    <name type="common">Raccoon dog</name>
    <name type="synonym">Canis procyonoides</name>
    <dbReference type="NCBI Taxonomy" id="34880"/>
    <lineage>
        <taxon>Eukaryota</taxon>
        <taxon>Metazoa</taxon>
        <taxon>Chordata</taxon>
        <taxon>Craniata</taxon>
        <taxon>Vertebrata</taxon>
        <taxon>Euteleostomi</taxon>
        <taxon>Mammalia</taxon>
        <taxon>Eutheria</taxon>
        <taxon>Laurasiatheria</taxon>
        <taxon>Carnivora</taxon>
        <taxon>Caniformia</taxon>
        <taxon>Canidae</taxon>
        <taxon>Nyctereutes</taxon>
    </lineage>
</organism>
<feature type="compositionally biased region" description="Polar residues" evidence="1">
    <location>
        <begin position="18"/>
        <end position="34"/>
    </location>
</feature>
<protein>
    <submittedName>
        <fullName evidence="2">(raccoon dog) hypothetical protein</fullName>
    </submittedName>
</protein>
<dbReference type="EMBL" id="CAJHUB010000675">
    <property type="protein sequence ID" value="CAD7675383.1"/>
    <property type="molecule type" value="Genomic_DNA"/>
</dbReference>
<name>A0A811YGG2_NYCPR</name>
<feature type="compositionally biased region" description="Polar residues" evidence="1">
    <location>
        <begin position="75"/>
        <end position="84"/>
    </location>
</feature>
<gene>
    <name evidence="2" type="ORF">NYPRO_LOCUS8178</name>
</gene>
<feature type="compositionally biased region" description="Basic and acidic residues" evidence="1">
    <location>
        <begin position="54"/>
        <end position="68"/>
    </location>
</feature>
<proteinExistence type="predicted"/>
<accession>A0A811YGG2</accession>
<keyword evidence="3" id="KW-1185">Reference proteome</keyword>
<evidence type="ECO:0000313" key="3">
    <source>
        <dbReference type="Proteomes" id="UP000645828"/>
    </source>
</evidence>
<dbReference type="Proteomes" id="UP000645828">
    <property type="component" value="Unassembled WGS sequence"/>
</dbReference>
<evidence type="ECO:0000256" key="1">
    <source>
        <dbReference type="SAM" id="MobiDB-lite"/>
    </source>
</evidence>
<reference evidence="2" key="1">
    <citation type="submission" date="2020-12" db="EMBL/GenBank/DDBJ databases">
        <authorList>
            <consortium name="Molecular Ecology Group"/>
        </authorList>
    </citation>
    <scope>NUCLEOTIDE SEQUENCE</scope>
    <source>
        <strain evidence="2">TBG_1078</strain>
    </source>
</reference>
<evidence type="ECO:0000313" key="2">
    <source>
        <dbReference type="EMBL" id="CAD7675383.1"/>
    </source>
</evidence>
<feature type="region of interest" description="Disordered" evidence="1">
    <location>
        <begin position="264"/>
        <end position="336"/>
    </location>
</feature>